<name>A0A926DNC3_9FIRM</name>
<evidence type="ECO:0000313" key="4">
    <source>
        <dbReference type="Proteomes" id="UP000657006"/>
    </source>
</evidence>
<protein>
    <recommendedName>
        <fullName evidence="2">UPF0178 protein H8730_01130</fullName>
    </recommendedName>
</protein>
<dbReference type="PANTHER" id="PTHR35146:SF1">
    <property type="entry name" value="UPF0178 PROTEIN YAII"/>
    <property type="match status" value="1"/>
</dbReference>
<dbReference type="EMBL" id="JACRSQ010000001">
    <property type="protein sequence ID" value="MBC8542153.1"/>
    <property type="molecule type" value="Genomic_DNA"/>
</dbReference>
<dbReference type="NCBIfam" id="NF001095">
    <property type="entry name" value="PRK00124.1"/>
    <property type="match status" value="1"/>
</dbReference>
<comment type="caution">
    <text evidence="3">The sequence shown here is derived from an EMBL/GenBank/DDBJ whole genome shotgun (WGS) entry which is preliminary data.</text>
</comment>
<evidence type="ECO:0000313" key="3">
    <source>
        <dbReference type="EMBL" id="MBC8542153.1"/>
    </source>
</evidence>
<organism evidence="3 4">
    <name type="scientific">Bianquea renquensis</name>
    <dbReference type="NCBI Taxonomy" id="2763661"/>
    <lineage>
        <taxon>Bacteria</taxon>
        <taxon>Bacillati</taxon>
        <taxon>Bacillota</taxon>
        <taxon>Clostridia</taxon>
        <taxon>Eubacteriales</taxon>
        <taxon>Bianqueaceae</taxon>
        <taxon>Bianquea</taxon>
    </lineage>
</organism>
<sequence>MRIVVDADACPVKDILIRIARERQIPVIMVCDTAHELSDSYSTHITVDKARDSADICLANLLEREDLVVTQDYGVAALALGKGARALNPMGLEYTNANMDQLLFERYVGQKIRRGGGRAGKNKKRTAADDKAFERALLRAVDGKNME</sequence>
<dbReference type="HAMAP" id="MF_00489">
    <property type="entry name" value="UPF0178"/>
    <property type="match status" value="1"/>
</dbReference>
<keyword evidence="4" id="KW-1185">Reference proteome</keyword>
<dbReference type="Proteomes" id="UP000657006">
    <property type="component" value="Unassembled WGS sequence"/>
</dbReference>
<evidence type="ECO:0000256" key="1">
    <source>
        <dbReference type="ARBA" id="ARBA00008522"/>
    </source>
</evidence>
<proteinExistence type="inferred from homology"/>
<comment type="similarity">
    <text evidence="1 2">Belongs to the UPF0178 family.</text>
</comment>
<evidence type="ECO:0000256" key="2">
    <source>
        <dbReference type="HAMAP-Rule" id="MF_00489"/>
    </source>
</evidence>
<reference evidence="3" key="1">
    <citation type="submission" date="2020-08" db="EMBL/GenBank/DDBJ databases">
        <title>Genome public.</title>
        <authorList>
            <person name="Liu C."/>
            <person name="Sun Q."/>
        </authorList>
    </citation>
    <scope>NUCLEOTIDE SEQUENCE</scope>
    <source>
        <strain evidence="3">NSJ-32</strain>
    </source>
</reference>
<dbReference type="RefSeq" id="WP_177716440.1">
    <property type="nucleotide sequence ID" value="NZ_JACRSQ010000001.1"/>
</dbReference>
<dbReference type="PANTHER" id="PTHR35146">
    <property type="entry name" value="UPF0178 PROTEIN YAII"/>
    <property type="match status" value="1"/>
</dbReference>
<accession>A0A926DNC3</accession>
<gene>
    <name evidence="3" type="ORF">H8730_01130</name>
</gene>
<dbReference type="AlphaFoldDB" id="A0A926DNC3"/>
<dbReference type="Pfam" id="PF02639">
    <property type="entry name" value="DUF188"/>
    <property type="match status" value="1"/>
</dbReference>
<dbReference type="InterPro" id="IPR003791">
    <property type="entry name" value="UPF0178"/>
</dbReference>